<comment type="similarity">
    <text evidence="2">Belongs to the DedA family.</text>
</comment>
<accession>A0A2W5WVE2</accession>
<evidence type="ECO:0000256" key="2">
    <source>
        <dbReference type="ARBA" id="ARBA00010792"/>
    </source>
</evidence>
<comment type="caution">
    <text evidence="9">The sequence shown here is derived from an EMBL/GenBank/DDBJ whole genome shotgun (WGS) entry which is preliminary data.</text>
</comment>
<evidence type="ECO:0000313" key="10">
    <source>
        <dbReference type="Proteomes" id="UP000248783"/>
    </source>
</evidence>
<evidence type="ECO:0000256" key="3">
    <source>
        <dbReference type="ARBA" id="ARBA00022475"/>
    </source>
</evidence>
<dbReference type="InterPro" id="IPR032816">
    <property type="entry name" value="VTT_dom"/>
</dbReference>
<evidence type="ECO:0000256" key="6">
    <source>
        <dbReference type="ARBA" id="ARBA00023136"/>
    </source>
</evidence>
<dbReference type="AlphaFoldDB" id="A0A2W5WVE2"/>
<dbReference type="PANTHER" id="PTHR42709">
    <property type="entry name" value="ALKALINE PHOSPHATASE LIKE PROTEIN"/>
    <property type="match status" value="1"/>
</dbReference>
<keyword evidence="10" id="KW-1185">Reference proteome</keyword>
<feature type="domain" description="VTT" evidence="8">
    <location>
        <begin position="19"/>
        <end position="146"/>
    </location>
</feature>
<dbReference type="Pfam" id="PF09335">
    <property type="entry name" value="VTT_dom"/>
    <property type="match status" value="1"/>
</dbReference>
<evidence type="ECO:0000256" key="1">
    <source>
        <dbReference type="ARBA" id="ARBA00004651"/>
    </source>
</evidence>
<reference evidence="9 10" key="1">
    <citation type="submission" date="2018-06" db="EMBL/GenBank/DDBJ databases">
        <title>Whole genome sequencing of a novel hydrocarbon degrading bacterial strain, PW21 isolated from oil contaminated produced water sample.</title>
        <authorList>
            <person name="Nagkirti P."/>
            <person name="Shaikh A."/>
            <person name="Gowdaman V."/>
            <person name="Engineer A.E."/>
            <person name="Dagar S."/>
            <person name="Dhakephalkar P.K."/>
        </authorList>
    </citation>
    <scope>NUCLEOTIDE SEQUENCE [LARGE SCALE GENOMIC DNA]</scope>
    <source>
        <strain evidence="9 10">PW21</strain>
    </source>
</reference>
<evidence type="ECO:0000256" key="4">
    <source>
        <dbReference type="ARBA" id="ARBA00022692"/>
    </source>
</evidence>
<keyword evidence="3" id="KW-1003">Cell membrane</keyword>
<feature type="transmembrane region" description="Helical" evidence="7">
    <location>
        <begin position="37"/>
        <end position="58"/>
    </location>
</feature>
<keyword evidence="5 7" id="KW-1133">Transmembrane helix</keyword>
<sequence>MGDVGVGLLVLLEMVFPPIPSEVVLPFAGYLSQAGDLSLPWLCVWSTVGAWLGSLVYYGIGRAVGMARAVRLLAATRLVSRSDLERGAAWFERHGGGAVFVGRLIPGVRSVISLPAGAARMNLLSFSAFTLLGSGIWNTVLISLGAALGTQHERLHQYLGYVDYVVYTAVAVAVAVLVVRRVREHRREATSASGPASQ</sequence>
<dbReference type="GO" id="GO:0005886">
    <property type="term" value="C:plasma membrane"/>
    <property type="evidence" value="ECO:0007669"/>
    <property type="project" value="UniProtKB-SubCell"/>
</dbReference>
<dbReference type="Proteomes" id="UP000248783">
    <property type="component" value="Unassembled WGS sequence"/>
</dbReference>
<feature type="transmembrane region" description="Helical" evidence="7">
    <location>
        <begin position="123"/>
        <end position="146"/>
    </location>
</feature>
<proteinExistence type="inferred from homology"/>
<dbReference type="EMBL" id="QKWH01000011">
    <property type="protein sequence ID" value="PZR52246.1"/>
    <property type="molecule type" value="Genomic_DNA"/>
</dbReference>
<evidence type="ECO:0000256" key="5">
    <source>
        <dbReference type="ARBA" id="ARBA00022989"/>
    </source>
</evidence>
<evidence type="ECO:0000259" key="8">
    <source>
        <dbReference type="Pfam" id="PF09335"/>
    </source>
</evidence>
<keyword evidence="6 7" id="KW-0472">Membrane</keyword>
<evidence type="ECO:0000256" key="7">
    <source>
        <dbReference type="SAM" id="Phobius"/>
    </source>
</evidence>
<keyword evidence="4 7" id="KW-0812">Transmembrane</keyword>
<gene>
    <name evidence="9" type="ORF">DNL40_12470</name>
</gene>
<organism evidence="9 10">
    <name type="scientific">Xylanimonas oleitrophica</name>
    <dbReference type="NCBI Taxonomy" id="2607479"/>
    <lineage>
        <taxon>Bacteria</taxon>
        <taxon>Bacillati</taxon>
        <taxon>Actinomycetota</taxon>
        <taxon>Actinomycetes</taxon>
        <taxon>Micrococcales</taxon>
        <taxon>Promicromonosporaceae</taxon>
        <taxon>Xylanimonas</taxon>
    </lineage>
</organism>
<feature type="transmembrane region" description="Helical" evidence="7">
    <location>
        <begin position="158"/>
        <end position="179"/>
    </location>
</feature>
<protein>
    <submittedName>
        <fullName evidence="9">DedA family protein</fullName>
    </submittedName>
</protein>
<evidence type="ECO:0000313" key="9">
    <source>
        <dbReference type="EMBL" id="PZR52246.1"/>
    </source>
</evidence>
<dbReference type="PANTHER" id="PTHR42709:SF6">
    <property type="entry name" value="UNDECAPRENYL PHOSPHATE TRANSPORTER A"/>
    <property type="match status" value="1"/>
</dbReference>
<comment type="subcellular location">
    <subcellularLocation>
        <location evidence="1">Cell membrane</location>
        <topology evidence="1">Multi-pass membrane protein</topology>
    </subcellularLocation>
</comment>
<dbReference type="InterPro" id="IPR051311">
    <property type="entry name" value="DedA_domain"/>
</dbReference>
<name>A0A2W5WVE2_9MICO</name>